<sequence>MSPSVGICALAVLRCTDVVRCNTDNRTCPIENTVCINSTRCGQPVCYPLALANKLVCPKNTTATTAPTTTARTATTTRAGGLTNTILSTTRGLPLCTTVCCNGGNVNGTLCLHNNETLSCATDNNIPGYCTYNTPNQFVTYCAFIACP</sequence>
<keyword evidence="1" id="KW-0732">Signal</keyword>
<evidence type="ECO:0000313" key="3">
    <source>
        <dbReference type="EMBL" id="CAF3815369.1"/>
    </source>
</evidence>
<accession>A0A813V6Y0</accession>
<gene>
    <name evidence="2" type="ORF">IZO911_LOCUS8607</name>
    <name evidence="3" type="ORF">KXQ929_LOCUS17886</name>
</gene>
<dbReference type="Proteomes" id="UP000663860">
    <property type="component" value="Unassembled WGS sequence"/>
</dbReference>
<evidence type="ECO:0000313" key="4">
    <source>
        <dbReference type="Proteomes" id="UP000663860"/>
    </source>
</evidence>
<proteinExistence type="predicted"/>
<reference evidence="2" key="1">
    <citation type="submission" date="2021-02" db="EMBL/GenBank/DDBJ databases">
        <authorList>
            <person name="Nowell W R."/>
        </authorList>
    </citation>
    <scope>NUCLEOTIDE SEQUENCE</scope>
</reference>
<feature type="signal peptide" evidence="1">
    <location>
        <begin position="1"/>
        <end position="21"/>
    </location>
</feature>
<organism evidence="2 4">
    <name type="scientific">Adineta steineri</name>
    <dbReference type="NCBI Taxonomy" id="433720"/>
    <lineage>
        <taxon>Eukaryota</taxon>
        <taxon>Metazoa</taxon>
        <taxon>Spiralia</taxon>
        <taxon>Gnathifera</taxon>
        <taxon>Rotifera</taxon>
        <taxon>Eurotatoria</taxon>
        <taxon>Bdelloidea</taxon>
        <taxon>Adinetida</taxon>
        <taxon>Adinetidae</taxon>
        <taxon>Adineta</taxon>
    </lineage>
</organism>
<feature type="chain" id="PRO_5036223211" evidence="1">
    <location>
        <begin position="22"/>
        <end position="148"/>
    </location>
</feature>
<dbReference type="EMBL" id="CAJOBB010001141">
    <property type="protein sequence ID" value="CAF3815369.1"/>
    <property type="molecule type" value="Genomic_DNA"/>
</dbReference>
<evidence type="ECO:0000256" key="1">
    <source>
        <dbReference type="SAM" id="SignalP"/>
    </source>
</evidence>
<evidence type="ECO:0000313" key="2">
    <source>
        <dbReference type="EMBL" id="CAF0832469.1"/>
    </source>
</evidence>
<comment type="caution">
    <text evidence="2">The sequence shown here is derived from an EMBL/GenBank/DDBJ whole genome shotgun (WGS) entry which is preliminary data.</text>
</comment>
<dbReference type="Proteomes" id="UP000663868">
    <property type="component" value="Unassembled WGS sequence"/>
</dbReference>
<dbReference type="AlphaFoldDB" id="A0A813V6Y0"/>
<protein>
    <submittedName>
        <fullName evidence="2">Uncharacterized protein</fullName>
    </submittedName>
</protein>
<dbReference type="EMBL" id="CAJNOE010000058">
    <property type="protein sequence ID" value="CAF0832469.1"/>
    <property type="molecule type" value="Genomic_DNA"/>
</dbReference>
<name>A0A813V6Y0_9BILA</name>